<dbReference type="RefSeq" id="WP_012470349.1">
    <property type="nucleotide sequence ID" value="NC_010814.1"/>
</dbReference>
<keyword evidence="5" id="KW-1185">Reference proteome</keyword>
<dbReference type="PROSITE" id="PS51257">
    <property type="entry name" value="PROKAR_LIPOPROTEIN"/>
    <property type="match status" value="1"/>
</dbReference>
<proteinExistence type="predicted"/>
<accession>B3E4S9</accession>
<keyword evidence="1 2" id="KW-0732">Signal</keyword>
<evidence type="ECO:0000313" key="4">
    <source>
        <dbReference type="EMBL" id="ACD96015.1"/>
    </source>
</evidence>
<dbReference type="PANTHER" id="PTHR35038">
    <property type="entry name" value="DISSIMILATORY SULFITE REDUCTASE SIRA"/>
    <property type="match status" value="1"/>
</dbReference>
<evidence type="ECO:0000256" key="2">
    <source>
        <dbReference type="SAM" id="SignalP"/>
    </source>
</evidence>
<reference evidence="4 5" key="1">
    <citation type="submission" date="2008-05" db="EMBL/GenBank/DDBJ databases">
        <title>Complete sequence of chromosome of Geobacter lovleyi SZ.</title>
        <authorList>
            <consortium name="US DOE Joint Genome Institute"/>
            <person name="Lucas S."/>
            <person name="Copeland A."/>
            <person name="Lapidus A."/>
            <person name="Glavina del Rio T."/>
            <person name="Dalin E."/>
            <person name="Tice H."/>
            <person name="Bruce D."/>
            <person name="Goodwin L."/>
            <person name="Pitluck S."/>
            <person name="Chertkov O."/>
            <person name="Meincke L."/>
            <person name="Brettin T."/>
            <person name="Detter J.C."/>
            <person name="Han C."/>
            <person name="Tapia R."/>
            <person name="Kuske C.R."/>
            <person name="Schmutz J."/>
            <person name="Larimer F."/>
            <person name="Land M."/>
            <person name="Hauser L."/>
            <person name="Kyrpides N."/>
            <person name="Mikhailova N."/>
            <person name="Sung Y."/>
            <person name="Fletcher K.E."/>
            <person name="Ritalahti K.M."/>
            <person name="Loeffler F.E."/>
            <person name="Richardson P."/>
        </authorList>
    </citation>
    <scope>NUCLEOTIDE SEQUENCE [LARGE SCALE GENOMIC DNA]</scope>
    <source>
        <strain evidence="5">ATCC BAA-1151 / DSM 17278 / SZ</strain>
    </source>
</reference>
<dbReference type="NCBIfam" id="TIGR03507">
    <property type="entry name" value="decahem_SO1788"/>
    <property type="match status" value="2"/>
</dbReference>
<organism evidence="4 5">
    <name type="scientific">Trichlorobacter lovleyi (strain ATCC BAA-1151 / DSM 17278 / SZ)</name>
    <name type="common">Geobacter lovleyi</name>
    <dbReference type="NCBI Taxonomy" id="398767"/>
    <lineage>
        <taxon>Bacteria</taxon>
        <taxon>Pseudomonadati</taxon>
        <taxon>Thermodesulfobacteriota</taxon>
        <taxon>Desulfuromonadia</taxon>
        <taxon>Geobacterales</taxon>
        <taxon>Geobacteraceae</taxon>
        <taxon>Trichlorobacter</taxon>
    </lineage>
</organism>
<dbReference type="InterPro" id="IPR054337">
    <property type="entry name" value="Mtrc-MtrF-like_dom_II/IV"/>
</dbReference>
<dbReference type="eggNOG" id="ENOG502ZBEP">
    <property type="taxonomic scope" value="Bacteria"/>
</dbReference>
<dbReference type="KEGG" id="glo:Glov_2299"/>
<dbReference type="InterPro" id="IPR051829">
    <property type="entry name" value="Multiheme_Cytochr_ET"/>
</dbReference>
<dbReference type="STRING" id="398767.Glov_2299"/>
<sequence>MQIRFLKSLLVMAAAASLFSGCSGSGGGGGTPSNPTATVVDASTLTTTEWAGLSLQGEIIGTPTINSPPVVKFRITDANGNPLKGLGFTSQSATATVPSYPNLAFYLSKLVPGTNGSPSKWVSYLVTTVPTYKSATDKTIVPVTATRPTSDAQGTLLDNGDGTYQYTFYRDITKVKDVVAGLTLTAPNSAADLGDLTYNPNLTHRLVIQVYGAARGTGRNTADGSTSPTAAVNVAKAVNLVYDFIPATGKAVTNANTQRDITLTAKCNECHDQIGTTTPHGGRIDTRTCVLCHNDQRKFGRTNVASVNGVFATAANGYLLDGETQGDFPVFIHKIHAGNSKALTKSGVGYNYADSAEFQYRLKKYPQTVLNCTKCHENSAAAPQGDNWKTAPSRLACGSCHDGINFATGVGHIAQSSDANCKTCHDPGTAIDHVAAHKAKVTSNQDATLRTMSAQILGVTVAADGKVTANFRVTDNGVAVTSLTKFTRPTFILDKLVKGTDGTLRWVGYTNQYNTKLYNGSAIAPVLQTKGESYSTSVTPNDRNYGTLVANTDGTFSYTFKLNGAEPEGDIRNVNHAHNVGTPAGSIYNSNTGNAEWLFANPLYYPAGKITYEPTKTHRVAMTFSKAYVAPETAPATGAPGVNAWYDFVPAGGAVTETRDIVKMNDCAKCHANQKLHAAFDIQVCVTCHDPSKDPGTGESVALEYMIHKLHMGKNLPSVLAGGKYVVNVNHDYSTAAFPGIIKNCQSCHVETGNANGANWRTNPTASACGTCHDSTNTLAGHINVAQFANNCASCHGSGAAKDTRVVHQ</sequence>
<dbReference type="AlphaFoldDB" id="B3E4S9"/>
<dbReference type="SUPFAM" id="SSF48695">
    <property type="entry name" value="Multiheme cytochromes"/>
    <property type="match status" value="1"/>
</dbReference>
<feature type="domain" description="Outer membrane cytochrome MtrC/MtrF-like" evidence="3">
    <location>
        <begin position="659"/>
        <end position="809"/>
    </location>
</feature>
<dbReference type="InterPro" id="IPR020014">
    <property type="entry name" value="Decahaem_cyt-c_OmcA/MtrC"/>
</dbReference>
<evidence type="ECO:0000313" key="5">
    <source>
        <dbReference type="Proteomes" id="UP000002420"/>
    </source>
</evidence>
<feature type="chain" id="PRO_5002786018" description="Outer membrane cytochrome MtrC/MtrF-like domain-containing protein" evidence="2">
    <location>
        <begin position="26"/>
        <end position="809"/>
    </location>
</feature>
<dbReference type="HOGENOM" id="CLU_011293_1_0_7"/>
<name>B3E4S9_TRIL1</name>
<dbReference type="InterPro" id="IPR036280">
    <property type="entry name" value="Multihaem_cyt_sf"/>
</dbReference>
<feature type="signal peptide" evidence="2">
    <location>
        <begin position="1"/>
        <end position="25"/>
    </location>
</feature>
<feature type="domain" description="Outer membrane cytochrome MtrC/MtrF-like" evidence="3">
    <location>
        <begin position="259"/>
        <end position="438"/>
    </location>
</feature>
<gene>
    <name evidence="4" type="ordered locus">Glov_2299</name>
</gene>
<evidence type="ECO:0000259" key="3">
    <source>
        <dbReference type="Pfam" id="PF22113"/>
    </source>
</evidence>
<dbReference type="EMBL" id="CP001089">
    <property type="protein sequence ID" value="ACD96015.1"/>
    <property type="molecule type" value="Genomic_DNA"/>
</dbReference>
<dbReference type="Proteomes" id="UP000002420">
    <property type="component" value="Chromosome"/>
</dbReference>
<dbReference type="Pfam" id="PF22113">
    <property type="entry name" value="Mtrc-MtrF_II-IV_dom"/>
    <property type="match status" value="2"/>
</dbReference>
<protein>
    <recommendedName>
        <fullName evidence="3">Outer membrane cytochrome MtrC/MtrF-like domain-containing protein</fullName>
    </recommendedName>
</protein>
<dbReference type="Gene3D" id="1.10.720.180">
    <property type="match status" value="2"/>
</dbReference>
<evidence type="ECO:0000256" key="1">
    <source>
        <dbReference type="ARBA" id="ARBA00022729"/>
    </source>
</evidence>